<evidence type="ECO:0000313" key="2">
    <source>
        <dbReference type="EMBL" id="ROP43321.1"/>
    </source>
</evidence>
<feature type="chain" id="PRO_5018326995" description="Enoyl reductase" evidence="1">
    <location>
        <begin position="17"/>
        <end position="347"/>
    </location>
</feature>
<keyword evidence="3" id="KW-1185">Reference proteome</keyword>
<dbReference type="InParanoid" id="A0A3N1HLI0"/>
<keyword evidence="1" id="KW-0732">Signal</keyword>
<accession>A0A3N1HLI0</accession>
<evidence type="ECO:0000313" key="3">
    <source>
        <dbReference type="Proteomes" id="UP000276232"/>
    </source>
</evidence>
<dbReference type="EMBL" id="RJKN01000004">
    <property type="protein sequence ID" value="ROP43321.1"/>
    <property type="molecule type" value="Genomic_DNA"/>
</dbReference>
<proteinExistence type="predicted"/>
<reference evidence="2 3" key="1">
    <citation type="journal article" date="2015" name="Stand. Genomic Sci.">
        <title>Genomic Encyclopedia of Bacterial and Archaeal Type Strains, Phase III: the genomes of soil and plant-associated and newly described type strains.</title>
        <authorList>
            <person name="Whitman W.B."/>
            <person name="Woyke T."/>
            <person name="Klenk H.P."/>
            <person name="Zhou Y."/>
            <person name="Lilburn T.G."/>
            <person name="Beck B.J."/>
            <person name="De Vos P."/>
            <person name="Vandamme P."/>
            <person name="Eisen J.A."/>
            <person name="Garrity G."/>
            <person name="Hugenholtz P."/>
            <person name="Kyrpides N.C."/>
        </authorList>
    </citation>
    <scope>NUCLEOTIDE SEQUENCE [LARGE SCALE GENOMIC DNA]</scope>
    <source>
        <strain evidence="2 3">CECT 7306</strain>
    </source>
</reference>
<comment type="caution">
    <text evidence="2">The sequence shown here is derived from an EMBL/GenBank/DDBJ whole genome shotgun (WGS) entry which is preliminary data.</text>
</comment>
<feature type="signal peptide" evidence="1">
    <location>
        <begin position="1"/>
        <end position="16"/>
    </location>
</feature>
<name>A0A3N1HLI0_9ACTN</name>
<evidence type="ECO:0008006" key="4">
    <source>
        <dbReference type="Google" id="ProtNLM"/>
    </source>
</evidence>
<organism evidence="2 3">
    <name type="scientific">Pseudokineococcus lusitanus</name>
    <dbReference type="NCBI Taxonomy" id="763993"/>
    <lineage>
        <taxon>Bacteria</taxon>
        <taxon>Bacillati</taxon>
        <taxon>Actinomycetota</taxon>
        <taxon>Actinomycetes</taxon>
        <taxon>Kineosporiales</taxon>
        <taxon>Kineosporiaceae</taxon>
        <taxon>Pseudokineococcus</taxon>
    </lineage>
</organism>
<dbReference type="AlphaFoldDB" id="A0A3N1HLI0"/>
<evidence type="ECO:0000256" key="1">
    <source>
        <dbReference type="SAM" id="SignalP"/>
    </source>
</evidence>
<gene>
    <name evidence="2" type="ORF">EDC03_1924</name>
</gene>
<dbReference type="Proteomes" id="UP000276232">
    <property type="component" value="Unassembled WGS sequence"/>
</dbReference>
<protein>
    <recommendedName>
        <fullName evidence="4">Enoyl reductase</fullName>
    </recommendedName>
</protein>
<sequence>MAAVVTATAVASPVAAAPGDGGVAAGQARGDSDGSTLGAVAISVTLTGNGVGSGGPSGGGGGSATRTISKPPACYWDGPLYDGESFLGSYGPGTRGSLNNEVVPTDIVEQLSTEAGGWYVLVGQTAQGQDLSGASSGSFDYTAATRACKDTLRAGATGGPSSEWLWVPEGQAPPPPPPPVVTAEELLQIAQEAITVPEPDVETNPTARGYVSLPSWLWVTDGADAADGFVPVEITATAGASSATVRAEPDLFTARSATGSASCAAEAARTAWAPGAADAAGCTLTPQRSSAGQPGGFDVRTTTSYTVSWDGVTDGTPVAGGALTPITRTSALALDVAEVQSLVTRGR</sequence>